<evidence type="ECO:0000313" key="6">
    <source>
        <dbReference type="EMBL" id="GLG86715.1"/>
    </source>
</evidence>
<dbReference type="RefSeq" id="WP_055156843.1">
    <property type="nucleotide sequence ID" value="NZ_BSCI01000006.1"/>
</dbReference>
<reference evidence="6" key="3">
    <citation type="submission" date="2022-11" db="EMBL/GenBank/DDBJ databases">
        <title>Draft genome sequence of Coprococcus comes strain 31264.</title>
        <authorList>
            <person name="Hisatomi A."/>
            <person name="Ohkuma M."/>
            <person name="Sakamoto M."/>
        </authorList>
    </citation>
    <scope>NUCLEOTIDE SEQUENCE</scope>
    <source>
        <strain evidence="6">JCM 31264</strain>
    </source>
</reference>
<name>A0A173T1P2_9FIRM</name>
<dbReference type="InterPro" id="IPR025997">
    <property type="entry name" value="SBP_2_dom"/>
</dbReference>
<feature type="transmembrane region" description="Helical" evidence="3">
    <location>
        <begin position="12"/>
        <end position="32"/>
    </location>
</feature>
<evidence type="ECO:0000259" key="4">
    <source>
        <dbReference type="Pfam" id="PF13407"/>
    </source>
</evidence>
<dbReference type="Gene3D" id="3.40.50.2300">
    <property type="match status" value="2"/>
</dbReference>
<protein>
    <submittedName>
        <fullName evidence="5">TMAO reductase system periplasmic protein TorT</fullName>
    </submittedName>
</protein>
<dbReference type="GO" id="GO:0030288">
    <property type="term" value="C:outer membrane-bounded periplasmic space"/>
    <property type="evidence" value="ECO:0007669"/>
    <property type="project" value="TreeGrafter"/>
</dbReference>
<dbReference type="InterPro" id="IPR028082">
    <property type="entry name" value="Peripla_BP_I"/>
</dbReference>
<dbReference type="SUPFAM" id="SSF53822">
    <property type="entry name" value="Periplasmic binding protein-like I"/>
    <property type="match status" value="1"/>
</dbReference>
<dbReference type="PANTHER" id="PTHR30036:SF7">
    <property type="entry name" value="ABC TRANSPORTER PERIPLASMIC-BINDING PROTEIN YPHF"/>
    <property type="match status" value="1"/>
</dbReference>
<evidence type="ECO:0000313" key="5">
    <source>
        <dbReference type="EMBL" id="CUM95795.1"/>
    </source>
</evidence>
<dbReference type="EMBL" id="CYXR01000011">
    <property type="protein sequence ID" value="CUM95795.1"/>
    <property type="molecule type" value="Genomic_DNA"/>
</dbReference>
<accession>A0A173T1P2</accession>
<dbReference type="OrthoDB" id="6196975at2"/>
<feature type="domain" description="Periplasmic binding protein" evidence="4">
    <location>
        <begin position="54"/>
        <end position="315"/>
    </location>
</feature>
<dbReference type="Proteomes" id="UP000095727">
    <property type="component" value="Unassembled WGS sequence"/>
</dbReference>
<dbReference type="Pfam" id="PF13407">
    <property type="entry name" value="Peripla_BP_4"/>
    <property type="match status" value="1"/>
</dbReference>
<keyword evidence="3" id="KW-1133">Transmembrane helix</keyword>
<reference evidence="6" key="2">
    <citation type="submission" date="2022-09" db="EMBL/GenBank/DDBJ databases">
        <title>Draft genome sequence of Coprococcus comes strain 31264.</title>
        <authorList>
            <person name="Atsushi H."/>
            <person name="Moriya O."/>
            <person name="Mitsuo S."/>
        </authorList>
    </citation>
    <scope>NUCLEOTIDE SEQUENCE</scope>
    <source>
        <strain evidence="6">JCM 31264</strain>
    </source>
</reference>
<dbReference type="AlphaFoldDB" id="A0A173T1P2"/>
<dbReference type="Proteomes" id="UP001145109">
    <property type="component" value="Unassembled WGS sequence"/>
</dbReference>
<dbReference type="PANTHER" id="PTHR30036">
    <property type="entry name" value="D-XYLOSE-BINDING PERIPLASMIC PROTEIN"/>
    <property type="match status" value="1"/>
</dbReference>
<evidence type="ECO:0000256" key="3">
    <source>
        <dbReference type="SAM" id="Phobius"/>
    </source>
</evidence>
<organism evidence="5 7">
    <name type="scientific">Coprococcus comes</name>
    <dbReference type="NCBI Taxonomy" id="410072"/>
    <lineage>
        <taxon>Bacteria</taxon>
        <taxon>Bacillati</taxon>
        <taxon>Bacillota</taxon>
        <taxon>Clostridia</taxon>
        <taxon>Lachnospirales</taxon>
        <taxon>Lachnospiraceae</taxon>
        <taxon>Coprococcus</taxon>
    </lineage>
</organism>
<gene>
    <name evidence="6" type="ORF">comes_12600</name>
    <name evidence="5" type="ORF">ERS852574_01817</name>
</gene>
<dbReference type="InterPro" id="IPR050555">
    <property type="entry name" value="Bact_Solute-Bind_Prot2"/>
</dbReference>
<keyword evidence="3" id="KW-0472">Membrane</keyword>
<evidence type="ECO:0000313" key="7">
    <source>
        <dbReference type="Proteomes" id="UP000095727"/>
    </source>
</evidence>
<evidence type="ECO:0000256" key="2">
    <source>
        <dbReference type="ARBA" id="ARBA00007639"/>
    </source>
</evidence>
<reference evidence="5 7" key="1">
    <citation type="submission" date="2015-09" db="EMBL/GenBank/DDBJ databases">
        <authorList>
            <consortium name="Pathogen Informatics"/>
        </authorList>
    </citation>
    <scope>NUCLEOTIDE SEQUENCE [LARGE SCALE GENOMIC DNA]</scope>
    <source>
        <strain evidence="5 7">2789STDY5834962</strain>
    </source>
</reference>
<proteinExistence type="inferred from homology"/>
<dbReference type="GO" id="GO:0030246">
    <property type="term" value="F:carbohydrate binding"/>
    <property type="evidence" value="ECO:0007669"/>
    <property type="project" value="TreeGrafter"/>
</dbReference>
<keyword evidence="3" id="KW-0812">Transmembrane</keyword>
<comment type="similarity">
    <text evidence="2">Belongs to the bacterial solute-binding protein 2 family.</text>
</comment>
<dbReference type="EMBL" id="BSCI01000006">
    <property type="protein sequence ID" value="GLG86715.1"/>
    <property type="molecule type" value="Genomic_DNA"/>
</dbReference>
<evidence type="ECO:0000256" key="1">
    <source>
        <dbReference type="ARBA" id="ARBA00004196"/>
    </source>
</evidence>
<comment type="subcellular location">
    <subcellularLocation>
        <location evidence="1">Cell envelope</location>
    </subcellularLocation>
</comment>
<sequence length="340" mass="37631">MKSYKENWKKLIGIGVVALAALLVLIGIGMIYHEKVKKDAGVEKKDRTDYQYHVAIISENPTDSFWKKIYQGAKDAGKGDQILIENFGETLSGEYSTEELMEMAIAAKVDGIIVQVSDEEAVSAQIDKAEEQNIPVITIRSDAPASKRVSFVSGNDYAIGEMYGNQINNIAQKKAEEEDRKIRVTVLLNSEERNAAPNVIFTAISETTASIASKIELTSKVIDNTGMFESEENVRDLILDTSYPDIIVCMSAVDTSSAIQCVVDYNKVGQTSIIGYYAQKDTLEGIQKGIVESSVLINPTEWGKTAEQGMNEYLKKRHISEYLTVSPELITADNIKKYTE</sequence>